<dbReference type="GO" id="GO:0006281">
    <property type="term" value="P:DNA repair"/>
    <property type="evidence" value="ECO:0007669"/>
    <property type="project" value="UniProtKB-KW"/>
</dbReference>
<keyword evidence="7" id="KW-0234">DNA repair</keyword>
<evidence type="ECO:0000256" key="2">
    <source>
        <dbReference type="ARBA" id="ARBA00009441"/>
    </source>
</evidence>
<evidence type="ECO:0000256" key="8">
    <source>
        <dbReference type="ARBA" id="ARBA00033408"/>
    </source>
</evidence>
<evidence type="ECO:0000256" key="4">
    <source>
        <dbReference type="ARBA" id="ARBA00022741"/>
    </source>
</evidence>
<evidence type="ECO:0000259" key="9">
    <source>
        <dbReference type="Pfam" id="PF02463"/>
    </source>
</evidence>
<reference evidence="10" key="1">
    <citation type="submission" date="2019-08" db="EMBL/GenBank/DDBJ databases">
        <authorList>
            <person name="Kucharzyk K."/>
            <person name="Murdoch R.W."/>
            <person name="Higgins S."/>
            <person name="Loffler F."/>
        </authorList>
    </citation>
    <scope>NUCLEOTIDE SEQUENCE</scope>
</reference>
<dbReference type="SUPFAM" id="SSF52540">
    <property type="entry name" value="P-loop containing nucleoside triphosphate hydrolases"/>
    <property type="match status" value="1"/>
</dbReference>
<comment type="caution">
    <text evidence="10">The sequence shown here is derived from an EMBL/GenBank/DDBJ whole genome shotgun (WGS) entry which is preliminary data.</text>
</comment>
<evidence type="ECO:0000256" key="1">
    <source>
        <dbReference type="ARBA" id="ARBA00003618"/>
    </source>
</evidence>
<comment type="similarity">
    <text evidence="2">Belongs to the RecN family.</text>
</comment>
<feature type="domain" description="RecF/RecN/SMC N-terminal" evidence="9">
    <location>
        <begin position="3"/>
        <end position="508"/>
    </location>
</feature>
<evidence type="ECO:0000256" key="6">
    <source>
        <dbReference type="ARBA" id="ARBA00022840"/>
    </source>
</evidence>
<dbReference type="InterPro" id="IPR027417">
    <property type="entry name" value="P-loop_NTPase"/>
</dbReference>
<dbReference type="PANTHER" id="PTHR11059:SF0">
    <property type="entry name" value="DNA REPAIR PROTEIN RECN"/>
    <property type="match status" value="1"/>
</dbReference>
<gene>
    <name evidence="10" type="primary">recN_26</name>
    <name evidence="10" type="ORF">SDC9_81565</name>
</gene>
<dbReference type="GO" id="GO:0009432">
    <property type="term" value="P:SOS response"/>
    <property type="evidence" value="ECO:0007669"/>
    <property type="project" value="TreeGrafter"/>
</dbReference>
<dbReference type="PANTHER" id="PTHR11059">
    <property type="entry name" value="DNA REPAIR PROTEIN RECN"/>
    <property type="match status" value="1"/>
</dbReference>
<dbReference type="Gene3D" id="3.40.50.300">
    <property type="entry name" value="P-loop containing nucleotide triphosphate hydrolases"/>
    <property type="match status" value="2"/>
</dbReference>
<accession>A0A644Z247</accession>
<dbReference type="Pfam" id="PF02463">
    <property type="entry name" value="SMC_N"/>
    <property type="match status" value="1"/>
</dbReference>
<proteinExistence type="inferred from homology"/>
<protein>
    <recommendedName>
        <fullName evidence="3">DNA repair protein RecN</fullName>
    </recommendedName>
    <alternativeName>
        <fullName evidence="8">Recombination protein N</fullName>
    </alternativeName>
</protein>
<keyword evidence="5" id="KW-0227">DNA damage</keyword>
<dbReference type="PIRSF" id="PIRSF003128">
    <property type="entry name" value="RecN"/>
    <property type="match status" value="1"/>
</dbReference>
<dbReference type="GO" id="GO:0043590">
    <property type="term" value="C:bacterial nucleoid"/>
    <property type="evidence" value="ECO:0007669"/>
    <property type="project" value="TreeGrafter"/>
</dbReference>
<dbReference type="AlphaFoldDB" id="A0A644Z247"/>
<dbReference type="CDD" id="cd03241">
    <property type="entry name" value="ABC_RecN"/>
    <property type="match status" value="1"/>
</dbReference>
<evidence type="ECO:0000256" key="7">
    <source>
        <dbReference type="ARBA" id="ARBA00023204"/>
    </source>
</evidence>
<sequence>MLNYLKIKNLALIANAEVEFREGFNVVTGESGSGKTVLLNTVALLTGKRADKNLLRAGCDRCELSAEIAVDGNRNPEILAALEDSGIAFDPERPLVQLRRLFTAGDNRNFINDTPVTGATLRRIGELLVDIHSADEHHTLVHRARQLELLDRFGGHGSLLAEYRTRLEELKALTAERDARLSSLPSPDEAATLRAMEEEIAAVNPAPDEDETLAAQHKLAANAHEILQLVQSTRNQLCEGENSLSDALAGVYRELEQLARIDAAGAERFLTDCELIRESLGNLADGLERYGNGIELDEAAFAELETRLGALFALKRHYGPSLETVLNRWREAQDQLAVFQDFARIEKEYVERIAAAEQALLAAAARLTAARHDAAADLSLKVTEKLRKLGFRYADFTIDFTRHEPEQSGVDAVDMIFSANPGLQPAPLRLVASSGEIARVMLALKAVLADADAIPVLIFDEIDVNIGGETGIQVGRELAALARCRQLLCISHLPQVAALGEHHYAVSKTVVDGIAEGAITPLSGTDRVREIARMLGGTAAAQRHAEALLAPPE</sequence>
<evidence type="ECO:0000256" key="5">
    <source>
        <dbReference type="ARBA" id="ARBA00022763"/>
    </source>
</evidence>
<dbReference type="InterPro" id="IPR004604">
    <property type="entry name" value="DNA_recomb/repair_RecN"/>
</dbReference>
<organism evidence="10">
    <name type="scientific">bioreactor metagenome</name>
    <dbReference type="NCBI Taxonomy" id="1076179"/>
    <lineage>
        <taxon>unclassified sequences</taxon>
        <taxon>metagenomes</taxon>
        <taxon>ecological metagenomes</taxon>
    </lineage>
</organism>
<dbReference type="InterPro" id="IPR003395">
    <property type="entry name" value="RecF/RecN/SMC_N"/>
</dbReference>
<dbReference type="GO" id="GO:0006310">
    <property type="term" value="P:DNA recombination"/>
    <property type="evidence" value="ECO:0007669"/>
    <property type="project" value="InterPro"/>
</dbReference>
<keyword evidence="4" id="KW-0547">Nucleotide-binding</keyword>
<evidence type="ECO:0000256" key="3">
    <source>
        <dbReference type="ARBA" id="ARBA00021315"/>
    </source>
</evidence>
<dbReference type="GO" id="GO:0005524">
    <property type="term" value="F:ATP binding"/>
    <property type="evidence" value="ECO:0007669"/>
    <property type="project" value="UniProtKB-KW"/>
</dbReference>
<comment type="function">
    <text evidence="1">May be involved in recombinational repair of damaged DNA.</text>
</comment>
<dbReference type="EMBL" id="VSSQ01007140">
    <property type="protein sequence ID" value="MPM34975.1"/>
    <property type="molecule type" value="Genomic_DNA"/>
</dbReference>
<keyword evidence="6" id="KW-0067">ATP-binding</keyword>
<evidence type="ECO:0000313" key="10">
    <source>
        <dbReference type="EMBL" id="MPM34975.1"/>
    </source>
</evidence>
<name>A0A644Z247_9ZZZZ</name>